<dbReference type="Gene3D" id="1.10.2080.10">
    <property type="entry name" value="Insect odorant-binding protein A10/Ejaculatory bulb-specific protein 3"/>
    <property type="match status" value="1"/>
</dbReference>
<evidence type="ECO:0000313" key="2">
    <source>
        <dbReference type="EMBL" id="AJP61954.1"/>
    </source>
</evidence>
<dbReference type="EMBL" id="KP645392">
    <property type="protein sequence ID" value="AJP61954.1"/>
    <property type="molecule type" value="mRNA"/>
</dbReference>
<accession>A0A0C5K7Z6</accession>
<gene>
    <name evidence="2" type="primary">CSP4</name>
</gene>
<dbReference type="InterPro" id="IPR036682">
    <property type="entry name" value="OS_D_A10/PebIII_sf"/>
</dbReference>
<feature type="chain" id="PRO_5002179064" evidence="1">
    <location>
        <begin position="20"/>
        <end position="130"/>
    </location>
</feature>
<dbReference type="PANTHER" id="PTHR11257:SF13">
    <property type="entry name" value="GEO07322P1"/>
    <property type="match status" value="1"/>
</dbReference>
<keyword evidence="1" id="KW-0732">Signal</keyword>
<dbReference type="Pfam" id="PF03392">
    <property type="entry name" value="OS-D"/>
    <property type="match status" value="1"/>
</dbReference>
<dbReference type="SUPFAM" id="SSF100910">
    <property type="entry name" value="Chemosensory protein Csp2"/>
    <property type="match status" value="1"/>
</dbReference>
<dbReference type="PANTHER" id="PTHR11257">
    <property type="entry name" value="CHEMOSENSORY PROTEIN-RELATED"/>
    <property type="match status" value="1"/>
</dbReference>
<dbReference type="AlphaFoldDB" id="A0A0C5K7Z6"/>
<feature type="signal peptide" evidence="1">
    <location>
        <begin position="1"/>
        <end position="19"/>
    </location>
</feature>
<name>A0A0C5K7Z6_9HEMI</name>
<proteinExistence type="evidence at transcript level"/>
<sequence length="130" mass="14764">MKSFTFATLFLIAFAFTLAEDKYTSKYDNFDVDSVLNNDRILTNYIKCLLGEGPCTNEGRELKKVLPDALSTGCNKCNDKQKSVSRKVLVHLIEKKPAEYKKLAKKFDPDGKFEEKYKADILNATEKPKA</sequence>
<evidence type="ECO:0000256" key="1">
    <source>
        <dbReference type="SAM" id="SignalP"/>
    </source>
</evidence>
<dbReference type="InterPro" id="IPR005055">
    <property type="entry name" value="A10/PebIII"/>
</dbReference>
<organism evidence="2">
    <name type="scientific">Phenacoccus solenopsis</name>
    <name type="common">Solenopsis mealybug</name>
    <dbReference type="NCBI Taxonomy" id="483260"/>
    <lineage>
        <taxon>Eukaryota</taxon>
        <taxon>Metazoa</taxon>
        <taxon>Ecdysozoa</taxon>
        <taxon>Arthropoda</taxon>
        <taxon>Hexapoda</taxon>
        <taxon>Insecta</taxon>
        <taxon>Pterygota</taxon>
        <taxon>Neoptera</taxon>
        <taxon>Paraneoptera</taxon>
        <taxon>Hemiptera</taxon>
        <taxon>Sternorrhyncha</taxon>
        <taxon>Coccoidea</taxon>
        <taxon>Pseudococcidae</taxon>
        <taxon>Phenacoccus</taxon>
    </lineage>
</organism>
<reference evidence="2" key="1">
    <citation type="submission" date="2015-01" db="EMBL/GenBank/DDBJ databases">
        <title>Identification and expression pattern of chemosensory protein gene in Phenacoccus solenopsis Tinsley.</title>
        <authorList>
            <person name="Zhao J.V."/>
        </authorList>
    </citation>
    <scope>NUCLEOTIDE SEQUENCE</scope>
</reference>
<protein>
    <submittedName>
        <fullName evidence="2">Chemosensory protein</fullName>
    </submittedName>
</protein>